<dbReference type="InterPro" id="IPR016181">
    <property type="entry name" value="Acyl_CoA_acyltransferase"/>
</dbReference>
<dbReference type="Proteomes" id="UP000095672">
    <property type="component" value="Chromosome"/>
</dbReference>
<dbReference type="PROSITE" id="PS51186">
    <property type="entry name" value="GNAT"/>
    <property type="match status" value="1"/>
</dbReference>
<dbReference type="AlphaFoldDB" id="A0A1C9W711"/>
<proteinExistence type="predicted"/>
<dbReference type="PANTHER" id="PTHR43877:SF1">
    <property type="entry name" value="ACETYLTRANSFERASE"/>
    <property type="match status" value="1"/>
</dbReference>
<keyword evidence="1" id="KW-0808">Transferase</keyword>
<dbReference type="PANTHER" id="PTHR43877">
    <property type="entry name" value="AMINOALKYLPHOSPHONATE N-ACETYLTRANSFERASE-RELATED-RELATED"/>
    <property type="match status" value="1"/>
</dbReference>
<reference evidence="5" key="1">
    <citation type="submission" date="2016-01" db="EMBL/GenBank/DDBJ databases">
        <title>Complete genome sequence of Microbulbifer sp. CCB-MM1, a halophile isolated from Matang Mangrove Forest, Perak.</title>
        <authorList>
            <person name="Moh T.H."/>
            <person name="Dinesh B."/>
            <person name="Lau N.-S."/>
            <person name="Go F."/>
            <person name="Alexander Chong S.-C."/>
        </authorList>
    </citation>
    <scope>NUCLEOTIDE SEQUENCE [LARGE SCALE GENOMIC DNA]</scope>
    <source>
        <strain evidence="5">CCB-MM1</strain>
    </source>
</reference>
<evidence type="ECO:0000256" key="1">
    <source>
        <dbReference type="ARBA" id="ARBA00022679"/>
    </source>
</evidence>
<dbReference type="CDD" id="cd04301">
    <property type="entry name" value="NAT_SF"/>
    <property type="match status" value="1"/>
</dbReference>
<accession>A0A1C9W711</accession>
<evidence type="ECO:0000256" key="2">
    <source>
        <dbReference type="ARBA" id="ARBA00023315"/>
    </source>
</evidence>
<evidence type="ECO:0000313" key="5">
    <source>
        <dbReference type="Proteomes" id="UP000095672"/>
    </source>
</evidence>
<name>A0A1C9W711_9GAMM</name>
<evidence type="ECO:0000313" key="4">
    <source>
        <dbReference type="EMBL" id="AOS96937.1"/>
    </source>
</evidence>
<dbReference type="KEGG" id="micc:AUP74_01501"/>
<organism evidence="4 5">
    <name type="scientific">Microbulbifer aggregans</name>
    <dbReference type="NCBI Taxonomy" id="1769779"/>
    <lineage>
        <taxon>Bacteria</taxon>
        <taxon>Pseudomonadati</taxon>
        <taxon>Pseudomonadota</taxon>
        <taxon>Gammaproteobacteria</taxon>
        <taxon>Cellvibrionales</taxon>
        <taxon>Microbulbiferaceae</taxon>
        <taxon>Microbulbifer</taxon>
    </lineage>
</organism>
<dbReference type="GO" id="GO:0016747">
    <property type="term" value="F:acyltransferase activity, transferring groups other than amino-acyl groups"/>
    <property type="evidence" value="ECO:0007669"/>
    <property type="project" value="InterPro"/>
</dbReference>
<dbReference type="Pfam" id="PF13527">
    <property type="entry name" value="Acetyltransf_9"/>
    <property type="match status" value="1"/>
</dbReference>
<sequence length="176" mass="18898">MPLAIRPARQDEAETIREIHMKAFGEEEGPSVSQLSVDLLADETAEPRLILVAEDAGEAVGCVIFTNVQIEGAESVAGSILAPLGVVPRWHGQGVGAALVQHGLDLLKSRGVDLVLVLGDPRYYSRFGFRAGHGIATPYDLPYPEAWMALEFTPGLLDRVAGVARCATMLSAPEHW</sequence>
<keyword evidence="2" id="KW-0012">Acyltransferase</keyword>
<evidence type="ECO:0000259" key="3">
    <source>
        <dbReference type="PROSITE" id="PS51186"/>
    </source>
</evidence>
<dbReference type="InterPro" id="IPR000182">
    <property type="entry name" value="GNAT_dom"/>
</dbReference>
<dbReference type="SUPFAM" id="SSF55729">
    <property type="entry name" value="Acyl-CoA N-acyltransferases (Nat)"/>
    <property type="match status" value="1"/>
</dbReference>
<gene>
    <name evidence="4" type="ORF">AUP74_01501</name>
</gene>
<keyword evidence="5" id="KW-1185">Reference proteome</keyword>
<dbReference type="OrthoDB" id="9797178at2"/>
<dbReference type="InterPro" id="IPR050832">
    <property type="entry name" value="Bact_Acetyltransf"/>
</dbReference>
<dbReference type="Gene3D" id="3.40.630.30">
    <property type="match status" value="1"/>
</dbReference>
<dbReference type="RefSeq" id="WP_069947016.1">
    <property type="nucleotide sequence ID" value="NZ_CP014143.1"/>
</dbReference>
<protein>
    <recommendedName>
        <fullName evidence="3">N-acetyltransferase domain-containing protein</fullName>
    </recommendedName>
</protein>
<dbReference type="EMBL" id="CP014143">
    <property type="protein sequence ID" value="AOS96937.1"/>
    <property type="molecule type" value="Genomic_DNA"/>
</dbReference>
<feature type="domain" description="N-acetyltransferase" evidence="3">
    <location>
        <begin position="3"/>
        <end position="153"/>
    </location>
</feature>